<gene>
    <name evidence="1" type="ORF">ABID47_001238</name>
</gene>
<name>A0ABV2EZ56_9BACL</name>
<organism evidence="1 2">
    <name type="scientific">Paenibacillus favisporus</name>
    <dbReference type="NCBI Taxonomy" id="221028"/>
    <lineage>
        <taxon>Bacteria</taxon>
        <taxon>Bacillati</taxon>
        <taxon>Bacillota</taxon>
        <taxon>Bacilli</taxon>
        <taxon>Bacillales</taxon>
        <taxon>Paenibacillaceae</taxon>
        <taxon>Paenibacillus</taxon>
    </lineage>
</organism>
<dbReference type="EMBL" id="JBEPLV010000001">
    <property type="protein sequence ID" value="MET3544644.1"/>
    <property type="molecule type" value="Genomic_DNA"/>
</dbReference>
<evidence type="ECO:0000313" key="1">
    <source>
        <dbReference type="EMBL" id="MET3544644.1"/>
    </source>
</evidence>
<accession>A0ABV2EZ56</accession>
<protein>
    <recommendedName>
        <fullName evidence="3">Plastocyanin-like domain-containing protein</fullName>
    </recommendedName>
</protein>
<evidence type="ECO:0000313" key="2">
    <source>
        <dbReference type="Proteomes" id="UP001549098"/>
    </source>
</evidence>
<comment type="caution">
    <text evidence="1">The sequence shown here is derived from an EMBL/GenBank/DDBJ whole genome shotgun (WGS) entry which is preliminary data.</text>
</comment>
<sequence length="74" mass="8248">MDTAGPVELLKDEIPVSVQPGEVVKFAMNVEPMPNKYHVTQMTAEGSSIDVAVKENSFYAPLEKGTYYYSYGVW</sequence>
<proteinExistence type="predicted"/>
<keyword evidence="2" id="KW-1185">Reference proteome</keyword>
<reference evidence="1 2" key="1">
    <citation type="submission" date="2024-06" db="EMBL/GenBank/DDBJ databases">
        <title>Genomic Encyclopedia of Type Strains, Phase IV (KMG-IV): sequencing the most valuable type-strain genomes for metagenomic binning, comparative biology and taxonomic classification.</title>
        <authorList>
            <person name="Goeker M."/>
        </authorList>
    </citation>
    <scope>NUCLEOTIDE SEQUENCE [LARGE SCALE GENOMIC DNA]</scope>
    <source>
        <strain evidence="1 2">DSM 17253</strain>
    </source>
</reference>
<dbReference type="Proteomes" id="UP001549098">
    <property type="component" value="Unassembled WGS sequence"/>
</dbReference>
<evidence type="ECO:0008006" key="3">
    <source>
        <dbReference type="Google" id="ProtNLM"/>
    </source>
</evidence>
<dbReference type="RefSeq" id="WP_354495308.1">
    <property type="nucleotide sequence ID" value="NZ_JBEPLV010000001.1"/>
</dbReference>